<evidence type="ECO:0000256" key="2">
    <source>
        <dbReference type="SAM" id="MobiDB-lite"/>
    </source>
</evidence>
<dbReference type="EMBL" id="SRMO01000083">
    <property type="protein sequence ID" value="TGG91182.1"/>
    <property type="molecule type" value="Genomic_DNA"/>
</dbReference>
<dbReference type="Gene3D" id="3.40.50.300">
    <property type="entry name" value="P-loop containing nucleotide triphosphate hydrolases"/>
    <property type="match status" value="2"/>
</dbReference>
<gene>
    <name evidence="4" type="ORF">ERJ67_08550</name>
</gene>
<feature type="compositionally biased region" description="Basic and acidic residues" evidence="2">
    <location>
        <begin position="590"/>
        <end position="607"/>
    </location>
</feature>
<dbReference type="Pfam" id="PF13476">
    <property type="entry name" value="AAA_23"/>
    <property type="match status" value="1"/>
</dbReference>
<feature type="region of interest" description="Disordered" evidence="2">
    <location>
        <begin position="328"/>
        <end position="349"/>
    </location>
</feature>
<dbReference type="Proteomes" id="UP000317990">
    <property type="component" value="Unassembled WGS sequence"/>
</dbReference>
<feature type="coiled-coil region" evidence="1">
    <location>
        <begin position="286"/>
        <end position="313"/>
    </location>
</feature>
<dbReference type="GO" id="GO:0006302">
    <property type="term" value="P:double-strand break repair"/>
    <property type="evidence" value="ECO:0007669"/>
    <property type="project" value="InterPro"/>
</dbReference>
<dbReference type="InterPro" id="IPR027417">
    <property type="entry name" value="P-loop_NTPase"/>
</dbReference>
<organism evidence="4 5">
    <name type="scientific">Aphanocapsa feldmannii 277cV</name>
    <dbReference type="NCBI Taxonomy" id="2507553"/>
    <lineage>
        <taxon>Bacteria</taxon>
        <taxon>Bacillati</taxon>
        <taxon>Cyanobacteriota</taxon>
        <taxon>Cyanophyceae</taxon>
        <taxon>Oscillatoriophycideae</taxon>
        <taxon>Chroococcales</taxon>
        <taxon>Microcystaceae</taxon>
        <taxon>Aphanocapsa</taxon>
    </lineage>
</organism>
<evidence type="ECO:0000313" key="4">
    <source>
        <dbReference type="EMBL" id="TGG91182.1"/>
    </source>
</evidence>
<dbReference type="PANTHER" id="PTHR41259">
    <property type="entry name" value="DOUBLE-STRAND BREAK REPAIR RAD50 ATPASE, PUTATIVE-RELATED"/>
    <property type="match status" value="1"/>
</dbReference>
<dbReference type="AlphaFoldDB" id="A0A524RMZ5"/>
<evidence type="ECO:0000313" key="5">
    <source>
        <dbReference type="Proteomes" id="UP000317990"/>
    </source>
</evidence>
<feature type="domain" description="Rad50/SbcC-type AAA" evidence="3">
    <location>
        <begin position="8"/>
        <end position="299"/>
    </location>
</feature>
<dbReference type="SUPFAM" id="SSF52540">
    <property type="entry name" value="P-loop containing nucleoside triphosphate hydrolases"/>
    <property type="match status" value="1"/>
</dbReference>
<sequence>MRLIAASLRHYRCHHNLGVDFQAALLTRISGPNESGKSTLVEALHRALFLSAKAGGEVLEQMRSRPASADPEVELVFEARSSRWTLRKRFAGSRGHCSLQDGRGNTWQADEAESQLAELVGNQAVPRKRGAEKKLPERWGHLWVWQGSAGADPLALSAEAYDSERLISQLQARGGLSVQSPLDLRVMEEVHRRWAEIFTATGRSKVGSALSKAKAAQGDAKQRLDDLLARQGEQETLAQRYDDASRELERIAQRSPQLEEELGAIRRRIAEGGQLQTLLSNECQLRDREQEDLRRKQTELEQWQQACRSEQQLAAQLQPGQEAIKTLRDQQGRQRAALERGRAEDMDARQGRDQLDRQLRSLAARRLRHGLQMRLRDSLAQKGRVQTIRDRLVSRRQVLAQLPAISAGDVERLRQLQGDAEAARIRCESLGASIELLASPGTVHLGGTPLLPGQPRQISQPQELLLADHTRLRISPGGGDDLGQAQAQAESSQQRFQQQLERLGVDDPERAATVERQRSDLRAELQSLEEQAGGDRLAVLERKIEAVNRELDALPPSPGGPEQLDRQHPDHRPQGSEPGSQAASLSLEAEESRLQQERKAALERETRAGAALTDAQQALDHTDKSLRAQEEQLSTAERDLAITRDRLGNFRASHGEQPALQQQVGSLSQSLQARTEAVDARQKELQELDLQGLQQRNKSLQDEQRKLGADRDTALCDQAEAAAGLHVDGRVDLNLERDQREAELEQCNDEEQRLQDEADMLTLLRDLLEQERNALAEQYTAPLTEAMQAYLQCIFPDSDQPVLEYDANTGFHGLKWQRDGGTAWQFAELSGGTREQVAAALRLAMAEVLASAYEGCLPVVFDDAFVNADFARRQTVELMLQRACEQGLQIIQLSCNTINSTDKSTASSNLIELG</sequence>
<reference evidence="4 5" key="1">
    <citation type="journal article" date="2019" name="mSystems">
        <title>Life at home and on the roam: Genomic adaptions reflect the dual lifestyle of an intracellular, facultative symbiont.</title>
        <authorList>
            <person name="Burgsdorf I."/>
        </authorList>
    </citation>
    <scope>NUCLEOTIDE SEQUENCE [LARGE SCALE GENOMIC DNA]</scope>
    <source>
        <strain evidence="4">277cV</strain>
    </source>
</reference>
<comment type="caution">
    <text evidence="4">The sequence shown here is derived from an EMBL/GenBank/DDBJ whole genome shotgun (WGS) entry which is preliminary data.</text>
</comment>
<feature type="region of interest" description="Disordered" evidence="2">
    <location>
        <begin position="550"/>
        <end position="607"/>
    </location>
</feature>
<evidence type="ECO:0000259" key="3">
    <source>
        <dbReference type="Pfam" id="PF13476"/>
    </source>
</evidence>
<protein>
    <recommendedName>
        <fullName evidence="3">Rad50/SbcC-type AAA domain-containing protein</fullName>
    </recommendedName>
</protein>
<dbReference type="GO" id="GO:0016887">
    <property type="term" value="F:ATP hydrolysis activity"/>
    <property type="evidence" value="ECO:0007669"/>
    <property type="project" value="InterPro"/>
</dbReference>
<feature type="coiled-coil region" evidence="1">
    <location>
        <begin position="234"/>
        <end position="261"/>
    </location>
</feature>
<feature type="coiled-coil region" evidence="1">
    <location>
        <begin position="683"/>
        <end position="778"/>
    </location>
</feature>
<dbReference type="PANTHER" id="PTHR41259:SF1">
    <property type="entry name" value="DOUBLE-STRAND BREAK REPAIR RAD50 ATPASE, PUTATIVE-RELATED"/>
    <property type="match status" value="1"/>
</dbReference>
<proteinExistence type="predicted"/>
<name>A0A524RMZ5_9CHRO</name>
<feature type="compositionally biased region" description="Basic and acidic residues" evidence="2">
    <location>
        <begin position="563"/>
        <end position="574"/>
    </location>
</feature>
<keyword evidence="1" id="KW-0175">Coiled coil</keyword>
<accession>A0A524RMZ5</accession>
<dbReference type="InterPro" id="IPR038729">
    <property type="entry name" value="Rad50/SbcC_AAA"/>
</dbReference>
<evidence type="ECO:0000256" key="1">
    <source>
        <dbReference type="SAM" id="Coils"/>
    </source>
</evidence>